<sequence length="164" mass="18662">MRLMPLLGRDLEGRLDFWCERFVPGSDMVASLFAASRQVVDICWVMTNNTEHQYRNQWTNFFARAADTLLCCSISIKMESQDLSRSDVDVLIRDAAMNIKCEFPAVELRSVIESIPSAFGDSNEDTDWLKVPIVETTARGLKKNKNKRRVDEMPGVFHKEGSLA</sequence>
<name>A0A6A6AIP3_9PLEO</name>
<proteinExistence type="predicted"/>
<dbReference type="RefSeq" id="XP_033525490.1">
    <property type="nucleotide sequence ID" value="XM_033662563.1"/>
</dbReference>
<accession>A0A6A6AIP3</accession>
<dbReference type="EMBL" id="ML977503">
    <property type="protein sequence ID" value="KAF2131103.1"/>
    <property type="molecule type" value="Genomic_DNA"/>
</dbReference>
<organism evidence="1 2">
    <name type="scientific">Dothidotthia symphoricarpi CBS 119687</name>
    <dbReference type="NCBI Taxonomy" id="1392245"/>
    <lineage>
        <taxon>Eukaryota</taxon>
        <taxon>Fungi</taxon>
        <taxon>Dikarya</taxon>
        <taxon>Ascomycota</taxon>
        <taxon>Pezizomycotina</taxon>
        <taxon>Dothideomycetes</taxon>
        <taxon>Pleosporomycetidae</taxon>
        <taxon>Pleosporales</taxon>
        <taxon>Dothidotthiaceae</taxon>
        <taxon>Dothidotthia</taxon>
    </lineage>
</organism>
<dbReference type="GeneID" id="54402995"/>
<dbReference type="Proteomes" id="UP000799771">
    <property type="component" value="Unassembled WGS sequence"/>
</dbReference>
<reference evidence="1" key="1">
    <citation type="journal article" date="2020" name="Stud. Mycol.">
        <title>101 Dothideomycetes genomes: a test case for predicting lifestyles and emergence of pathogens.</title>
        <authorList>
            <person name="Haridas S."/>
            <person name="Albert R."/>
            <person name="Binder M."/>
            <person name="Bloem J."/>
            <person name="Labutti K."/>
            <person name="Salamov A."/>
            <person name="Andreopoulos B."/>
            <person name="Baker S."/>
            <person name="Barry K."/>
            <person name="Bills G."/>
            <person name="Bluhm B."/>
            <person name="Cannon C."/>
            <person name="Castanera R."/>
            <person name="Culley D."/>
            <person name="Daum C."/>
            <person name="Ezra D."/>
            <person name="Gonzalez J."/>
            <person name="Henrissat B."/>
            <person name="Kuo A."/>
            <person name="Liang C."/>
            <person name="Lipzen A."/>
            <person name="Lutzoni F."/>
            <person name="Magnuson J."/>
            <person name="Mondo S."/>
            <person name="Nolan M."/>
            <person name="Ohm R."/>
            <person name="Pangilinan J."/>
            <person name="Park H.-J."/>
            <person name="Ramirez L."/>
            <person name="Alfaro M."/>
            <person name="Sun H."/>
            <person name="Tritt A."/>
            <person name="Yoshinaga Y."/>
            <person name="Zwiers L.-H."/>
            <person name="Turgeon B."/>
            <person name="Goodwin S."/>
            <person name="Spatafora J."/>
            <person name="Crous P."/>
            <person name="Grigoriev I."/>
        </authorList>
    </citation>
    <scope>NUCLEOTIDE SEQUENCE</scope>
    <source>
        <strain evidence="1">CBS 119687</strain>
    </source>
</reference>
<keyword evidence="2" id="KW-1185">Reference proteome</keyword>
<evidence type="ECO:0000313" key="2">
    <source>
        <dbReference type="Proteomes" id="UP000799771"/>
    </source>
</evidence>
<evidence type="ECO:0000313" key="1">
    <source>
        <dbReference type="EMBL" id="KAF2131103.1"/>
    </source>
</evidence>
<gene>
    <name evidence="1" type="ORF">P153DRAFT_211067</name>
</gene>
<protein>
    <submittedName>
        <fullName evidence="1">Uncharacterized protein</fullName>
    </submittedName>
</protein>
<dbReference type="AlphaFoldDB" id="A0A6A6AIP3"/>